<keyword evidence="3 4" id="KW-0808">Transferase</keyword>
<dbReference type="Proteomes" id="UP001620339">
    <property type="component" value="Unassembled WGS sequence"/>
</dbReference>
<dbReference type="Gene3D" id="3.40.47.10">
    <property type="match status" value="1"/>
</dbReference>
<dbReference type="RefSeq" id="WP_404616156.1">
    <property type="nucleotide sequence ID" value="NZ_JADIKK010000008.1"/>
</dbReference>
<evidence type="ECO:0000256" key="3">
    <source>
        <dbReference type="ARBA" id="ARBA00022679"/>
    </source>
</evidence>
<dbReference type="PROSITE" id="PS52004">
    <property type="entry name" value="KS3_2"/>
    <property type="match status" value="1"/>
</dbReference>
<keyword evidence="7" id="KW-1185">Reference proteome</keyword>
<evidence type="ECO:0000256" key="1">
    <source>
        <dbReference type="ARBA" id="ARBA00005194"/>
    </source>
</evidence>
<dbReference type="NCBIfam" id="NF006618">
    <property type="entry name" value="PRK09185.1"/>
    <property type="match status" value="1"/>
</dbReference>
<dbReference type="Pfam" id="PF02801">
    <property type="entry name" value="Ketoacyl-synt_C"/>
    <property type="match status" value="1"/>
</dbReference>
<evidence type="ECO:0000313" key="7">
    <source>
        <dbReference type="Proteomes" id="UP001620339"/>
    </source>
</evidence>
<evidence type="ECO:0000256" key="2">
    <source>
        <dbReference type="ARBA" id="ARBA00008467"/>
    </source>
</evidence>
<feature type="domain" description="Ketosynthase family 3 (KS3)" evidence="5">
    <location>
        <begin position="1"/>
        <end position="391"/>
    </location>
</feature>
<dbReference type="PANTHER" id="PTHR11712">
    <property type="entry name" value="POLYKETIDE SYNTHASE-RELATED"/>
    <property type="match status" value="1"/>
</dbReference>
<sequence>MNASFLNALGVVCSLGTGKPAVAEALFAGAEHGLHREDGWIPGHVPPLGAVRAPLPAIPEPLTATRDNRCNRLLLAAAREIETEIRAAVAAHGSARVGVVLGTSTGGIEEATHGLAACRQHGTWPADYRYAHQELAGPAEFLAEWLDLAGPCYAISTACTAGARALISAQRLLRADLCDAVICGGVDTLARLPLNGFHALGAMDSARCNPFSRERRGIHIGEGAALFLMTREHGPVQLLGAGASSDAYHMSSPDPDGLGARQAMGAALAQAGLEPAHIDYLNLHGTATMHNDAMEAQAVAALFPHGVPCSSTKPLTGHTLAAAGALEAAFCWLSLRDGRLPPQLWDGMSDPALPALRFVETGARLPDDKPRRLMSSSFAFGGNNACLILGDAA</sequence>
<evidence type="ECO:0000256" key="4">
    <source>
        <dbReference type="RuleBase" id="RU003694"/>
    </source>
</evidence>
<comment type="similarity">
    <text evidence="2 4">Belongs to the thiolase-like superfamily. Beta-ketoacyl-ACP synthases family.</text>
</comment>
<reference evidence="6 7" key="1">
    <citation type="submission" date="2020-10" db="EMBL/GenBank/DDBJ databases">
        <title>Phylogeny of dyella-like bacteria.</title>
        <authorList>
            <person name="Fu J."/>
        </authorList>
    </citation>
    <scope>NUCLEOTIDE SEQUENCE [LARGE SCALE GENOMIC DNA]</scope>
    <source>
        <strain evidence="6 7">KACC 19113</strain>
    </source>
</reference>
<dbReference type="Pfam" id="PF00109">
    <property type="entry name" value="ketoacyl-synt"/>
    <property type="match status" value="1"/>
</dbReference>
<organism evidence="6 7">
    <name type="scientific">Rhodanobacter hydrolyticus</name>
    <dbReference type="NCBI Taxonomy" id="2250595"/>
    <lineage>
        <taxon>Bacteria</taxon>
        <taxon>Pseudomonadati</taxon>
        <taxon>Pseudomonadota</taxon>
        <taxon>Gammaproteobacteria</taxon>
        <taxon>Lysobacterales</taxon>
        <taxon>Rhodanobacteraceae</taxon>
        <taxon>Rhodanobacter</taxon>
    </lineage>
</organism>
<accession>A0ABW8JE14</accession>
<dbReference type="SMART" id="SM00825">
    <property type="entry name" value="PKS_KS"/>
    <property type="match status" value="1"/>
</dbReference>
<comment type="pathway">
    <text evidence="1">Lipid metabolism; fatty acid biosynthesis.</text>
</comment>
<evidence type="ECO:0000259" key="5">
    <source>
        <dbReference type="PROSITE" id="PS52004"/>
    </source>
</evidence>
<dbReference type="EMBL" id="JADIKK010000008">
    <property type="protein sequence ID" value="MFK2879346.1"/>
    <property type="molecule type" value="Genomic_DNA"/>
</dbReference>
<dbReference type="InterPro" id="IPR016039">
    <property type="entry name" value="Thiolase-like"/>
</dbReference>
<name>A0ABW8JE14_9GAMM</name>
<dbReference type="InterPro" id="IPR014031">
    <property type="entry name" value="Ketoacyl_synth_C"/>
</dbReference>
<dbReference type="InterPro" id="IPR018201">
    <property type="entry name" value="Ketoacyl_synth_AS"/>
</dbReference>
<dbReference type="PANTHER" id="PTHR11712:SF320">
    <property type="entry name" value="BETA-KETOACYL SYNTHASE"/>
    <property type="match status" value="1"/>
</dbReference>
<dbReference type="CDD" id="cd00834">
    <property type="entry name" value="KAS_I_II"/>
    <property type="match status" value="1"/>
</dbReference>
<dbReference type="InterPro" id="IPR000794">
    <property type="entry name" value="Beta-ketoacyl_synthase"/>
</dbReference>
<comment type="caution">
    <text evidence="6">The sequence shown here is derived from an EMBL/GenBank/DDBJ whole genome shotgun (WGS) entry which is preliminary data.</text>
</comment>
<gene>
    <name evidence="6" type="ORF">ISP25_19925</name>
</gene>
<dbReference type="SUPFAM" id="SSF53901">
    <property type="entry name" value="Thiolase-like"/>
    <property type="match status" value="2"/>
</dbReference>
<evidence type="ECO:0000313" key="6">
    <source>
        <dbReference type="EMBL" id="MFK2879346.1"/>
    </source>
</evidence>
<protein>
    <submittedName>
        <fullName evidence="6">Beta-ketoacyl-ACP synthase</fullName>
    </submittedName>
</protein>
<dbReference type="InterPro" id="IPR020841">
    <property type="entry name" value="PKS_Beta-ketoAc_synthase_dom"/>
</dbReference>
<dbReference type="InterPro" id="IPR014030">
    <property type="entry name" value="Ketoacyl_synth_N"/>
</dbReference>
<dbReference type="PROSITE" id="PS00606">
    <property type="entry name" value="KS3_1"/>
    <property type="match status" value="1"/>
</dbReference>
<proteinExistence type="inferred from homology"/>